<accession>A0A1Y3LJN1</accession>
<reference evidence="1 2" key="1">
    <citation type="submission" date="2017-05" db="EMBL/GenBank/DDBJ databases">
        <title>Whole genome sequence of Pseudomonas putida isolate 1312 commercialized as a biostimulant.</title>
        <authorList>
            <person name="Crovadore J."/>
            <person name="Blanc P."/>
            <person name="Chablais R."/>
            <person name="Cochard B."/>
            <person name="Grizard D."/>
            <person name="Lefort F."/>
        </authorList>
    </citation>
    <scope>NUCLEOTIDE SEQUENCE [LARGE SCALE GENOMIC DNA]</scope>
    <source>
        <strain evidence="1 2">1312</strain>
    </source>
</reference>
<dbReference type="Proteomes" id="UP000196082">
    <property type="component" value="Unassembled WGS sequence"/>
</dbReference>
<organism evidence="1 2">
    <name type="scientific">Pseudomonas putida</name>
    <name type="common">Arthrobacter siderocapsulatus</name>
    <dbReference type="NCBI Taxonomy" id="303"/>
    <lineage>
        <taxon>Bacteria</taxon>
        <taxon>Pseudomonadati</taxon>
        <taxon>Pseudomonadota</taxon>
        <taxon>Gammaproteobacteria</taxon>
        <taxon>Pseudomonadales</taxon>
        <taxon>Pseudomonadaceae</taxon>
        <taxon>Pseudomonas</taxon>
    </lineage>
</organism>
<sequence>MRWHWLRRPPPSKSFGAALQPIRGTRPLLQGNAISCRSGLVPRKGRKAAPKIQKSTLTPRLTPCCVNSSLLRQL</sequence>
<comment type="caution">
    <text evidence="1">The sequence shown here is derived from an EMBL/GenBank/DDBJ whole genome shotgun (WGS) entry which is preliminary data.</text>
</comment>
<evidence type="ECO:0000313" key="1">
    <source>
        <dbReference type="EMBL" id="OUM38347.1"/>
    </source>
</evidence>
<name>A0A1Y3LJN1_PSEPU</name>
<protein>
    <submittedName>
        <fullName evidence="1">Uncharacterized protein</fullName>
    </submittedName>
</protein>
<dbReference type="EMBL" id="NFSB01000047">
    <property type="protein sequence ID" value="OUM38347.1"/>
    <property type="molecule type" value="Genomic_DNA"/>
</dbReference>
<evidence type="ECO:0000313" key="2">
    <source>
        <dbReference type="Proteomes" id="UP000196082"/>
    </source>
</evidence>
<proteinExistence type="predicted"/>
<dbReference type="AlphaFoldDB" id="A0A1Y3LJN1"/>
<gene>
    <name evidence="1" type="ORF">B8W72_02075</name>
</gene>